<dbReference type="SUPFAM" id="SSF54631">
    <property type="entry name" value="CBS-domain pair"/>
    <property type="match status" value="1"/>
</dbReference>
<gene>
    <name evidence="15" type="ORF">FHX74_002136</name>
</gene>
<dbReference type="PROSITE" id="PS51371">
    <property type="entry name" value="CBS"/>
    <property type="match status" value="1"/>
</dbReference>
<evidence type="ECO:0000256" key="4">
    <source>
        <dbReference type="ARBA" id="ARBA00022692"/>
    </source>
</evidence>
<dbReference type="PROSITE" id="PS51846">
    <property type="entry name" value="CNNM"/>
    <property type="match status" value="1"/>
</dbReference>
<comment type="caution">
    <text evidence="15">The sequence shown here is derived from an EMBL/GenBank/DDBJ whole genome shotgun (WGS) entry which is preliminary data.</text>
</comment>
<keyword evidence="3" id="KW-1003">Cell membrane</keyword>
<evidence type="ECO:0000256" key="10">
    <source>
        <dbReference type="PROSITE-ProRule" id="PRU01193"/>
    </source>
</evidence>
<evidence type="ECO:0000259" key="13">
    <source>
        <dbReference type="PROSITE" id="PS51371"/>
    </source>
</evidence>
<dbReference type="Pfam" id="PF00571">
    <property type="entry name" value="CBS"/>
    <property type="match status" value="1"/>
</dbReference>
<evidence type="ECO:0000256" key="8">
    <source>
        <dbReference type="ARBA" id="ARBA00023136"/>
    </source>
</evidence>
<dbReference type="InterPro" id="IPR046342">
    <property type="entry name" value="CBS_dom_sf"/>
</dbReference>
<evidence type="ECO:0000256" key="12">
    <source>
        <dbReference type="SAM" id="Phobius"/>
    </source>
</evidence>
<dbReference type="InterPro" id="IPR051676">
    <property type="entry name" value="UPF0053_domain"/>
</dbReference>
<evidence type="ECO:0000313" key="15">
    <source>
        <dbReference type="EMBL" id="MBA8794517.1"/>
    </source>
</evidence>
<dbReference type="Gene3D" id="3.30.465.10">
    <property type="match status" value="1"/>
</dbReference>
<proteinExistence type="inferred from homology"/>
<dbReference type="CDD" id="cd04590">
    <property type="entry name" value="CBS_pair_CorC_HlyC_assoc"/>
    <property type="match status" value="1"/>
</dbReference>
<dbReference type="GO" id="GO:0005886">
    <property type="term" value="C:plasma membrane"/>
    <property type="evidence" value="ECO:0007669"/>
    <property type="project" value="UniProtKB-SubCell"/>
</dbReference>
<dbReference type="InterPro" id="IPR036318">
    <property type="entry name" value="FAD-bd_PCMH-like_sf"/>
</dbReference>
<dbReference type="InterPro" id="IPR002550">
    <property type="entry name" value="CNNM"/>
</dbReference>
<keyword evidence="7 9" id="KW-0129">CBS domain</keyword>
<keyword evidence="6 10" id="KW-1133">Transmembrane helix</keyword>
<sequence>MLTEFVLLGVSVLLMLACGVFVAAEFSFVTVDRGVVERAARDGDRASEGLLAGLRSLSTQLSGAQLGITLTNLVIGYLSEPALASLLEPALSSIGVLDPTAVSGIAIAVALVVSTLVTMLLGELIPKNFAIALPLQTARATQRAMRAFTAVMAWPIRFLNGAANAILRGLGVEPQEELRSTRTPDELQSLVRRSAVEGALQETTATLLDRSIAFGDRTAADVCVPRVKVRFAEGTDTAADLIALTRSTGYSRFPVAGTGHDDVIGIAHVKAAVAVPAERRAEVTVAELAVPPTLVPDTMELDPLLAVLRQQGLQMALVVDEYGGTHGIVTLEDLVEEIVGEIADEHDRVIASIRLLPEGGWSVSGLLRPDEIGAHTGVRLPDGEHSDTIAGLFTERLGRLPAVGDEVRLTGTIPDPDPDEPARIEVAVRLRAERLDRRRLDRVGVLVEEAPEASGRRGDRHHDRADHTVDHTVDHTAGHRAGRTAEREPAAAGRLGASDRTGRAGEGSRS</sequence>
<dbReference type="InterPro" id="IPR016169">
    <property type="entry name" value="FAD-bd_PCMH_sub2"/>
</dbReference>
<protein>
    <submittedName>
        <fullName evidence="15">CBS domain containing-hemolysin-like protein</fullName>
    </submittedName>
</protein>
<dbReference type="EMBL" id="JACGWT010000003">
    <property type="protein sequence ID" value="MBA8794517.1"/>
    <property type="molecule type" value="Genomic_DNA"/>
</dbReference>
<comment type="similarity">
    <text evidence="2">Belongs to the UPF0053 family.</text>
</comment>
<reference evidence="15 16" key="1">
    <citation type="submission" date="2020-07" db="EMBL/GenBank/DDBJ databases">
        <title>Sequencing the genomes of 1000 actinobacteria strains.</title>
        <authorList>
            <person name="Klenk H.-P."/>
        </authorList>
    </citation>
    <scope>NUCLEOTIDE SEQUENCE [LARGE SCALE GENOMIC DNA]</scope>
    <source>
        <strain evidence="15 16">DSM 100723</strain>
    </source>
</reference>
<evidence type="ECO:0000259" key="14">
    <source>
        <dbReference type="PROSITE" id="PS51846"/>
    </source>
</evidence>
<dbReference type="Pfam" id="PF03471">
    <property type="entry name" value="CorC_HlyC"/>
    <property type="match status" value="1"/>
</dbReference>
<evidence type="ECO:0000313" key="16">
    <source>
        <dbReference type="Proteomes" id="UP000523079"/>
    </source>
</evidence>
<name>A0A7W3P633_9ACTN</name>
<dbReference type="InterPro" id="IPR000644">
    <property type="entry name" value="CBS_dom"/>
</dbReference>
<dbReference type="PANTHER" id="PTHR43099">
    <property type="entry name" value="UPF0053 PROTEIN YRKA"/>
    <property type="match status" value="1"/>
</dbReference>
<evidence type="ECO:0000256" key="6">
    <source>
        <dbReference type="ARBA" id="ARBA00022989"/>
    </source>
</evidence>
<feature type="domain" description="CBS" evidence="13">
    <location>
        <begin position="285"/>
        <end position="345"/>
    </location>
</feature>
<feature type="transmembrane region" description="Helical" evidence="12">
    <location>
        <begin position="101"/>
        <end position="121"/>
    </location>
</feature>
<accession>A0A7W3P633</accession>
<dbReference type="Pfam" id="PF01595">
    <property type="entry name" value="CNNM"/>
    <property type="match status" value="1"/>
</dbReference>
<dbReference type="PANTHER" id="PTHR43099:SF6">
    <property type="entry name" value="UPF0053 PROTEIN RV1842C"/>
    <property type="match status" value="1"/>
</dbReference>
<comment type="subcellular location">
    <subcellularLocation>
        <location evidence="1">Cell membrane</location>
        <topology evidence="1">Multi-pass membrane protein</topology>
    </subcellularLocation>
</comment>
<evidence type="ECO:0000256" key="1">
    <source>
        <dbReference type="ARBA" id="ARBA00004651"/>
    </source>
</evidence>
<evidence type="ECO:0000256" key="2">
    <source>
        <dbReference type="ARBA" id="ARBA00006337"/>
    </source>
</evidence>
<evidence type="ECO:0000256" key="5">
    <source>
        <dbReference type="ARBA" id="ARBA00022737"/>
    </source>
</evidence>
<evidence type="ECO:0000256" key="9">
    <source>
        <dbReference type="PROSITE-ProRule" id="PRU00703"/>
    </source>
</evidence>
<dbReference type="InterPro" id="IPR005170">
    <property type="entry name" value="Transptr-assoc_dom"/>
</dbReference>
<evidence type="ECO:0000256" key="7">
    <source>
        <dbReference type="ARBA" id="ARBA00023122"/>
    </source>
</evidence>
<organism evidence="15 16">
    <name type="scientific">Microlunatus kandeliicorticis</name>
    <dbReference type="NCBI Taxonomy" id="1759536"/>
    <lineage>
        <taxon>Bacteria</taxon>
        <taxon>Bacillati</taxon>
        <taxon>Actinomycetota</taxon>
        <taxon>Actinomycetes</taxon>
        <taxon>Propionibacteriales</taxon>
        <taxon>Propionibacteriaceae</taxon>
        <taxon>Microlunatus</taxon>
    </lineage>
</organism>
<dbReference type="AlphaFoldDB" id="A0A7W3P633"/>
<evidence type="ECO:0000256" key="3">
    <source>
        <dbReference type="ARBA" id="ARBA00022475"/>
    </source>
</evidence>
<keyword evidence="5" id="KW-0677">Repeat</keyword>
<feature type="domain" description="CNNM transmembrane" evidence="14">
    <location>
        <begin position="1"/>
        <end position="204"/>
    </location>
</feature>
<feature type="compositionally biased region" description="Basic and acidic residues" evidence="11">
    <location>
        <begin position="500"/>
        <end position="510"/>
    </location>
</feature>
<dbReference type="GO" id="GO:0050660">
    <property type="term" value="F:flavin adenine dinucleotide binding"/>
    <property type="evidence" value="ECO:0007669"/>
    <property type="project" value="InterPro"/>
</dbReference>
<evidence type="ECO:0000256" key="11">
    <source>
        <dbReference type="SAM" id="MobiDB-lite"/>
    </source>
</evidence>
<feature type="region of interest" description="Disordered" evidence="11">
    <location>
        <begin position="451"/>
        <end position="510"/>
    </location>
</feature>
<dbReference type="Proteomes" id="UP000523079">
    <property type="component" value="Unassembled WGS sequence"/>
</dbReference>
<dbReference type="InterPro" id="IPR044751">
    <property type="entry name" value="Ion_transp-like_CBS"/>
</dbReference>
<dbReference type="Gene3D" id="3.10.580.10">
    <property type="entry name" value="CBS-domain"/>
    <property type="match status" value="1"/>
</dbReference>
<keyword evidence="4 10" id="KW-0812">Transmembrane</keyword>
<dbReference type="SMART" id="SM01091">
    <property type="entry name" value="CorC_HlyC"/>
    <property type="match status" value="1"/>
</dbReference>
<dbReference type="SUPFAM" id="SSF56176">
    <property type="entry name" value="FAD-binding/transporter-associated domain-like"/>
    <property type="match status" value="1"/>
</dbReference>
<keyword evidence="16" id="KW-1185">Reference proteome</keyword>
<feature type="compositionally biased region" description="Basic and acidic residues" evidence="11">
    <location>
        <begin position="454"/>
        <end position="489"/>
    </location>
</feature>
<keyword evidence="8 10" id="KW-0472">Membrane</keyword>